<dbReference type="AlphaFoldDB" id="A0A6A3DA92"/>
<comment type="caution">
    <text evidence="1">The sequence shown here is derived from an EMBL/GenBank/DDBJ whole genome shotgun (WGS) entry which is preliminary data.</text>
</comment>
<reference evidence="1" key="1">
    <citation type="submission" date="2019-09" db="EMBL/GenBank/DDBJ databases">
        <title>Draft genome information of white flower Hibiscus syriacus.</title>
        <authorList>
            <person name="Kim Y.-M."/>
        </authorList>
    </citation>
    <scope>NUCLEOTIDE SEQUENCE [LARGE SCALE GENOMIC DNA]</scope>
    <source>
        <strain evidence="1">YM2019G1</strain>
    </source>
</reference>
<evidence type="ECO:0000313" key="2">
    <source>
        <dbReference type="Proteomes" id="UP000436088"/>
    </source>
</evidence>
<proteinExistence type="predicted"/>
<dbReference type="PANTHER" id="PTHR47292:SF1">
    <property type="entry name" value="TRANSCRIPTION ELONGATION FACTOR (TFIIS) FAMILY PROTEIN"/>
    <property type="match status" value="1"/>
</dbReference>
<sequence>MEHVATSISTPVSVVSASGRLQCVTYLQLLYNLRGLLDGKDLLPQVLFDQHHLAETLLVVRLYHLVELAIAQNRDWIALILNVAEALDEQGAELMSGKQVYGLVPTASYTFSAFSANGMPLAPKMSSSAIYGASGSIPYIIDSGAPVVPQLMGSTSVVPIAYSSTVLMGMSNVSAGLNGSGPSQPNFDLNFGLAIEGGNTESMGLRHPFMPAQGRSIEEHLRANAQASSSSGVAMKRKEPALDGIHTHLPTDSSNSHGNNAWKIKEPIDFCGGELN</sequence>
<protein>
    <submittedName>
        <fullName evidence="1">Uncharacterized protein</fullName>
    </submittedName>
</protein>
<gene>
    <name evidence="1" type="ORF">F3Y22_tig00000132pilonHSYRG00019</name>
</gene>
<keyword evidence="2" id="KW-1185">Reference proteome</keyword>
<name>A0A6A3DA92_HIBSY</name>
<dbReference type="PANTHER" id="PTHR47292">
    <property type="entry name" value="TRANSCRIPTION ELONGATION FACTOR (TFIIS) FAMILY PROTEIN-RELATED"/>
    <property type="match status" value="1"/>
</dbReference>
<dbReference type="EMBL" id="VEPZ02000013">
    <property type="protein sequence ID" value="KAE8736152.1"/>
    <property type="molecule type" value="Genomic_DNA"/>
</dbReference>
<evidence type="ECO:0000313" key="1">
    <source>
        <dbReference type="EMBL" id="KAE8736152.1"/>
    </source>
</evidence>
<organism evidence="1 2">
    <name type="scientific">Hibiscus syriacus</name>
    <name type="common">Rose of Sharon</name>
    <dbReference type="NCBI Taxonomy" id="106335"/>
    <lineage>
        <taxon>Eukaryota</taxon>
        <taxon>Viridiplantae</taxon>
        <taxon>Streptophyta</taxon>
        <taxon>Embryophyta</taxon>
        <taxon>Tracheophyta</taxon>
        <taxon>Spermatophyta</taxon>
        <taxon>Magnoliopsida</taxon>
        <taxon>eudicotyledons</taxon>
        <taxon>Gunneridae</taxon>
        <taxon>Pentapetalae</taxon>
        <taxon>rosids</taxon>
        <taxon>malvids</taxon>
        <taxon>Malvales</taxon>
        <taxon>Malvaceae</taxon>
        <taxon>Malvoideae</taxon>
        <taxon>Hibiscus</taxon>
    </lineage>
</organism>
<dbReference type="Proteomes" id="UP000436088">
    <property type="component" value="Unassembled WGS sequence"/>
</dbReference>
<accession>A0A6A3DA92</accession>